<evidence type="ECO:0000313" key="3">
    <source>
        <dbReference type="EMBL" id="KDQ07091.1"/>
    </source>
</evidence>
<keyword evidence="2" id="KW-0812">Transmembrane</keyword>
<feature type="transmembrane region" description="Helical" evidence="2">
    <location>
        <begin position="164"/>
        <end position="184"/>
    </location>
</feature>
<dbReference type="Proteomes" id="UP000027195">
    <property type="component" value="Unassembled WGS sequence"/>
</dbReference>
<dbReference type="STRING" id="930990.A0A067M671"/>
<evidence type="ECO:0000256" key="1">
    <source>
        <dbReference type="SAM" id="MobiDB-lite"/>
    </source>
</evidence>
<dbReference type="OrthoDB" id="5288586at2759"/>
<feature type="transmembrane region" description="Helical" evidence="2">
    <location>
        <begin position="252"/>
        <end position="271"/>
    </location>
</feature>
<dbReference type="PANTHER" id="PTHR37488:SF2">
    <property type="entry name" value="DUF1275 DOMAIN-CONTAINING PROTEIN"/>
    <property type="match status" value="1"/>
</dbReference>
<dbReference type="InterPro" id="IPR010699">
    <property type="entry name" value="DUF1275"/>
</dbReference>
<dbReference type="Pfam" id="PF06912">
    <property type="entry name" value="DUF1275"/>
    <property type="match status" value="1"/>
</dbReference>
<evidence type="ECO:0008006" key="5">
    <source>
        <dbReference type="Google" id="ProtNLM"/>
    </source>
</evidence>
<proteinExistence type="predicted"/>
<sequence length="277" mass="29397">MPADGKEEEPALPIAHPPPAREETRWTAAKTRLLTEVDSDLAVGPLVWFCFMTGYMDAVSFTATYIWCAFQTGNTIQLSLSLAKLCTGEPRLPTWRISDRQALCSLLAFLCGAWLGRIGDRIGPKKRVWLVLGTLIQAGFTLGSCLCAHASGESSHGSVEGDPSWTSVLGFAALAFASASMGLQAHLGTRLGSQFATSVVLTGIWTLLVVDKKLFEVNHIVKSRDYKGLAILGTFIGGLVGGALINKIGAPATLAIGAGIRVLIAIGWIFTPAAKKA</sequence>
<dbReference type="PANTHER" id="PTHR37488">
    <property type="entry name" value="DUF1275 DOMAIN-CONTAINING PROTEIN"/>
    <property type="match status" value="1"/>
</dbReference>
<dbReference type="EMBL" id="KL198115">
    <property type="protein sequence ID" value="KDQ07091.1"/>
    <property type="molecule type" value="Genomic_DNA"/>
</dbReference>
<evidence type="ECO:0000256" key="2">
    <source>
        <dbReference type="SAM" id="Phobius"/>
    </source>
</evidence>
<reference evidence="4" key="1">
    <citation type="journal article" date="2014" name="Proc. Natl. Acad. Sci. U.S.A.">
        <title>Extensive sampling of basidiomycete genomes demonstrates inadequacy of the white-rot/brown-rot paradigm for wood decay fungi.</title>
        <authorList>
            <person name="Riley R."/>
            <person name="Salamov A.A."/>
            <person name="Brown D.W."/>
            <person name="Nagy L.G."/>
            <person name="Floudas D."/>
            <person name="Held B.W."/>
            <person name="Levasseur A."/>
            <person name="Lombard V."/>
            <person name="Morin E."/>
            <person name="Otillar R."/>
            <person name="Lindquist E.A."/>
            <person name="Sun H."/>
            <person name="LaButti K.M."/>
            <person name="Schmutz J."/>
            <person name="Jabbour D."/>
            <person name="Luo H."/>
            <person name="Baker S.E."/>
            <person name="Pisabarro A.G."/>
            <person name="Walton J.D."/>
            <person name="Blanchette R.A."/>
            <person name="Henrissat B."/>
            <person name="Martin F."/>
            <person name="Cullen D."/>
            <person name="Hibbett D.S."/>
            <person name="Grigoriev I.V."/>
        </authorList>
    </citation>
    <scope>NUCLEOTIDE SEQUENCE [LARGE SCALE GENOMIC DNA]</scope>
    <source>
        <strain evidence="4">FD-172 SS1</strain>
    </source>
</reference>
<feature type="transmembrane region" description="Helical" evidence="2">
    <location>
        <begin position="228"/>
        <end position="245"/>
    </location>
</feature>
<feature type="transmembrane region" description="Helical" evidence="2">
    <location>
        <begin position="128"/>
        <end position="152"/>
    </location>
</feature>
<protein>
    <recommendedName>
        <fullName evidence="5">DUF1275 domain protein</fullName>
    </recommendedName>
</protein>
<organism evidence="3 4">
    <name type="scientific">Botryobasidium botryosum (strain FD-172 SS1)</name>
    <dbReference type="NCBI Taxonomy" id="930990"/>
    <lineage>
        <taxon>Eukaryota</taxon>
        <taxon>Fungi</taxon>
        <taxon>Dikarya</taxon>
        <taxon>Basidiomycota</taxon>
        <taxon>Agaricomycotina</taxon>
        <taxon>Agaricomycetes</taxon>
        <taxon>Cantharellales</taxon>
        <taxon>Botryobasidiaceae</taxon>
        <taxon>Botryobasidium</taxon>
    </lineage>
</organism>
<keyword evidence="2" id="KW-0472">Membrane</keyword>
<keyword evidence="2" id="KW-1133">Transmembrane helix</keyword>
<evidence type="ECO:0000313" key="4">
    <source>
        <dbReference type="Proteomes" id="UP000027195"/>
    </source>
</evidence>
<name>A0A067M671_BOTB1</name>
<gene>
    <name evidence="3" type="ORF">BOTBODRAFT_192616</name>
</gene>
<dbReference type="HOGENOM" id="CLU_062487_0_0_1"/>
<dbReference type="InParanoid" id="A0A067M671"/>
<accession>A0A067M671</accession>
<feature type="region of interest" description="Disordered" evidence="1">
    <location>
        <begin position="1"/>
        <end position="23"/>
    </location>
</feature>
<keyword evidence="4" id="KW-1185">Reference proteome</keyword>
<dbReference type="AlphaFoldDB" id="A0A067M671"/>